<evidence type="ECO:0000313" key="2">
    <source>
        <dbReference type="Proteomes" id="UP001596406"/>
    </source>
</evidence>
<dbReference type="SUPFAM" id="SSF49785">
    <property type="entry name" value="Galactose-binding domain-like"/>
    <property type="match status" value="1"/>
</dbReference>
<dbReference type="RefSeq" id="WP_304448694.1">
    <property type="nucleotide sequence ID" value="NZ_JARRAH010000001.1"/>
</dbReference>
<sequence length="132" mass="14556">MDEQRYRSNYALVEFSEYLGEDEADLDVSWAAFAGNASAERAFTVPTDSAVDGYLTVQAFDVGTYGHEILVNGESLSGFDLPPSSGWQCWMDVLTGATLRAGENTVQFRRDPDSDDAFAVGTVRVTWREPVE</sequence>
<dbReference type="EMBL" id="JBHSXM010000001">
    <property type="protein sequence ID" value="MFC6837022.1"/>
    <property type="molecule type" value="Genomic_DNA"/>
</dbReference>
<dbReference type="InterPro" id="IPR055807">
    <property type="entry name" value="DUF7383"/>
</dbReference>
<gene>
    <name evidence="1" type="ORF">ACFQHK_10955</name>
</gene>
<name>A0ABD5U913_9EURY</name>
<evidence type="ECO:0000313" key="1">
    <source>
        <dbReference type="EMBL" id="MFC6837022.1"/>
    </source>
</evidence>
<dbReference type="Pfam" id="PF24108">
    <property type="entry name" value="DUF7383"/>
    <property type="match status" value="1"/>
</dbReference>
<keyword evidence="2" id="KW-1185">Reference proteome</keyword>
<dbReference type="AlphaFoldDB" id="A0ABD5U913"/>
<organism evidence="1 2">
    <name type="scientific">Halomarina ordinaria</name>
    <dbReference type="NCBI Taxonomy" id="3033939"/>
    <lineage>
        <taxon>Archaea</taxon>
        <taxon>Methanobacteriati</taxon>
        <taxon>Methanobacteriota</taxon>
        <taxon>Stenosarchaea group</taxon>
        <taxon>Halobacteria</taxon>
        <taxon>Halobacteriales</taxon>
        <taxon>Natronomonadaceae</taxon>
        <taxon>Halomarina</taxon>
    </lineage>
</organism>
<protein>
    <recommendedName>
        <fullName evidence="3">CBM6 domain-containing protein</fullName>
    </recommendedName>
</protein>
<reference evidence="1 2" key="1">
    <citation type="journal article" date="2019" name="Int. J. Syst. Evol. Microbiol.">
        <title>The Global Catalogue of Microorganisms (GCM) 10K type strain sequencing project: providing services to taxonomists for standard genome sequencing and annotation.</title>
        <authorList>
            <consortium name="The Broad Institute Genomics Platform"/>
            <consortium name="The Broad Institute Genome Sequencing Center for Infectious Disease"/>
            <person name="Wu L."/>
            <person name="Ma J."/>
        </authorList>
    </citation>
    <scope>NUCLEOTIDE SEQUENCE [LARGE SCALE GENOMIC DNA]</scope>
    <source>
        <strain evidence="1 2">PSRA2</strain>
    </source>
</reference>
<accession>A0ABD5U913</accession>
<comment type="caution">
    <text evidence="1">The sequence shown here is derived from an EMBL/GenBank/DDBJ whole genome shotgun (WGS) entry which is preliminary data.</text>
</comment>
<dbReference type="Proteomes" id="UP001596406">
    <property type="component" value="Unassembled WGS sequence"/>
</dbReference>
<evidence type="ECO:0008006" key="3">
    <source>
        <dbReference type="Google" id="ProtNLM"/>
    </source>
</evidence>
<proteinExistence type="predicted"/>
<dbReference type="Gene3D" id="2.60.120.260">
    <property type="entry name" value="Galactose-binding domain-like"/>
    <property type="match status" value="1"/>
</dbReference>
<dbReference type="InterPro" id="IPR008979">
    <property type="entry name" value="Galactose-bd-like_sf"/>
</dbReference>